<keyword evidence="2 4" id="KW-0456">Lyase</keyword>
<dbReference type="SUPFAM" id="SSF48230">
    <property type="entry name" value="Chondroitin AC/alginate lyase"/>
    <property type="match status" value="1"/>
</dbReference>
<evidence type="ECO:0000259" key="3">
    <source>
        <dbReference type="Pfam" id="PF05426"/>
    </source>
</evidence>
<evidence type="ECO:0000256" key="1">
    <source>
        <dbReference type="ARBA" id="ARBA00022729"/>
    </source>
</evidence>
<dbReference type="GO" id="GO:0042597">
    <property type="term" value="C:periplasmic space"/>
    <property type="evidence" value="ECO:0007669"/>
    <property type="project" value="InterPro"/>
</dbReference>
<organism evidence="4 5">
    <name type="scientific">Bacteroides ovatus</name>
    <dbReference type="NCBI Taxonomy" id="28116"/>
    <lineage>
        <taxon>Bacteria</taxon>
        <taxon>Pseudomonadati</taxon>
        <taxon>Bacteroidota</taxon>
        <taxon>Bacteroidia</taxon>
        <taxon>Bacteroidales</taxon>
        <taxon>Bacteroidaceae</taxon>
        <taxon>Bacteroides</taxon>
    </lineage>
</organism>
<dbReference type="PROSITE" id="PS51257">
    <property type="entry name" value="PROKAR_LIPOPROTEIN"/>
    <property type="match status" value="1"/>
</dbReference>
<dbReference type="InterPro" id="IPR008397">
    <property type="entry name" value="Alginate_lyase_dom"/>
</dbReference>
<keyword evidence="1" id="KW-0732">Signal</keyword>
<dbReference type="AlphaFoldDB" id="A0A1G6FZQ7"/>
<reference evidence="4 5" key="1">
    <citation type="submission" date="2016-10" db="EMBL/GenBank/DDBJ databases">
        <authorList>
            <person name="de Groot N.N."/>
        </authorList>
    </citation>
    <scope>NUCLEOTIDE SEQUENCE [LARGE SCALE GENOMIC DNA]</scope>
    <source>
        <strain evidence="4 5">NLAE-zl-C500</strain>
    </source>
</reference>
<sequence>MKFECMKNLIYTFVGNIALVLLTSCSAEFENGTPEPWQREINPNENYEYTIKHPCLVNTEADFERARRKVNERAEPWISGWQRLCDSRFAQLSYNPNPQEEIVRHSQGGNFNTAAFDAGAAYQLALRWKISGDEDYAKAAIKILNGWAKTCKGVNYKTWPDDSHRLLAAGFIGYQFAAPAELMRDYEGWKTEDFEIFKKWIDKTFYPICDDFLDNHFNSSAIAGWMSWDLPAMLTILSIGVLNDDDAKIKQALEFFYHGKGMGCIEWSVRGMHEDPEGKVKGRHLAQSQEMGRDQGHATLNVGLHAYFCRTAYNMGIDLFAYNDNIILDLCEYTAKYNLTSTEDVEMPFEPYYHPKYGWHEKVSADGKGRARPGWELLYNHYAKVKGMNAPYSQAFAEKERPEGYGERGTAEAGDLGFGTLLYTEE</sequence>
<proteinExistence type="predicted"/>
<evidence type="ECO:0000313" key="4">
    <source>
        <dbReference type="EMBL" id="SDB75182.1"/>
    </source>
</evidence>
<accession>A0A1G6FZQ7</accession>
<dbReference type="GO" id="GO:0016829">
    <property type="term" value="F:lyase activity"/>
    <property type="evidence" value="ECO:0007669"/>
    <property type="project" value="UniProtKB-KW"/>
</dbReference>
<dbReference type="InterPro" id="IPR008929">
    <property type="entry name" value="Chondroitin_lyas"/>
</dbReference>
<name>A0A1G6FZQ7_BACOV</name>
<feature type="domain" description="Alginate lyase" evidence="3">
    <location>
        <begin position="117"/>
        <end position="337"/>
    </location>
</feature>
<evidence type="ECO:0000256" key="2">
    <source>
        <dbReference type="ARBA" id="ARBA00023239"/>
    </source>
</evidence>
<gene>
    <name evidence="4" type="ORF">SAMN05192581_100170</name>
</gene>
<dbReference type="Pfam" id="PF05426">
    <property type="entry name" value="Alginate_lyase"/>
    <property type="match status" value="1"/>
</dbReference>
<dbReference type="EMBL" id="FMYE01000001">
    <property type="protein sequence ID" value="SDB75182.1"/>
    <property type="molecule type" value="Genomic_DNA"/>
</dbReference>
<protein>
    <submittedName>
        <fullName evidence="4">Alginate lyase</fullName>
    </submittedName>
</protein>
<dbReference type="Proteomes" id="UP000183670">
    <property type="component" value="Unassembled WGS sequence"/>
</dbReference>
<dbReference type="Gene3D" id="1.50.10.100">
    <property type="entry name" value="Chondroitin AC/alginate lyase"/>
    <property type="match status" value="1"/>
</dbReference>
<evidence type="ECO:0000313" key="5">
    <source>
        <dbReference type="Proteomes" id="UP000183670"/>
    </source>
</evidence>